<dbReference type="AlphaFoldDB" id="A0AAV5R2H0"/>
<dbReference type="Proteomes" id="UP001378960">
    <property type="component" value="Unassembled WGS sequence"/>
</dbReference>
<comment type="caution">
    <text evidence="1">The sequence shown here is derived from an EMBL/GenBank/DDBJ whole genome shotgun (WGS) entry which is preliminary data.</text>
</comment>
<accession>A0AAV5R2H0</accession>
<evidence type="ECO:0000313" key="2">
    <source>
        <dbReference type="Proteomes" id="UP001378960"/>
    </source>
</evidence>
<dbReference type="EMBL" id="BTGB01000002">
    <property type="protein sequence ID" value="GMM45398.1"/>
    <property type="molecule type" value="Genomic_DNA"/>
</dbReference>
<sequence>MNHAYALCYRVEDYTDGGSDVEDASNMFVVAKETTDDIMDSFKEIINVHPNSASFVDILLQFKEKLDDFKRNELYPKSKK</sequence>
<keyword evidence="2" id="KW-1185">Reference proteome</keyword>
<protein>
    <submittedName>
        <fullName evidence="1">Uncharacterized protein</fullName>
    </submittedName>
</protein>
<name>A0AAV5R2H0_PICKL</name>
<reference evidence="1 2" key="1">
    <citation type="journal article" date="2023" name="Elife">
        <title>Identification of key yeast species and microbe-microbe interactions impacting larval growth of Drosophila in the wild.</title>
        <authorList>
            <person name="Mure A."/>
            <person name="Sugiura Y."/>
            <person name="Maeda R."/>
            <person name="Honda K."/>
            <person name="Sakurai N."/>
            <person name="Takahashi Y."/>
            <person name="Watada M."/>
            <person name="Katoh T."/>
            <person name="Gotoh A."/>
            <person name="Gotoh Y."/>
            <person name="Taniguchi I."/>
            <person name="Nakamura K."/>
            <person name="Hayashi T."/>
            <person name="Katayama T."/>
            <person name="Uemura T."/>
            <person name="Hattori Y."/>
        </authorList>
    </citation>
    <scope>NUCLEOTIDE SEQUENCE [LARGE SCALE GENOMIC DNA]</scope>
    <source>
        <strain evidence="1 2">PK-24</strain>
    </source>
</reference>
<evidence type="ECO:0000313" key="1">
    <source>
        <dbReference type="EMBL" id="GMM45398.1"/>
    </source>
</evidence>
<organism evidence="1 2">
    <name type="scientific">Pichia kluyveri</name>
    <name type="common">Yeast</name>
    <dbReference type="NCBI Taxonomy" id="36015"/>
    <lineage>
        <taxon>Eukaryota</taxon>
        <taxon>Fungi</taxon>
        <taxon>Dikarya</taxon>
        <taxon>Ascomycota</taxon>
        <taxon>Saccharomycotina</taxon>
        <taxon>Pichiomycetes</taxon>
        <taxon>Pichiales</taxon>
        <taxon>Pichiaceae</taxon>
        <taxon>Pichia</taxon>
    </lineage>
</organism>
<proteinExistence type="predicted"/>
<gene>
    <name evidence="1" type="ORF">DAPK24_019730</name>
</gene>